<evidence type="ECO:0000313" key="2">
    <source>
        <dbReference type="Proteomes" id="UP001054945"/>
    </source>
</evidence>
<comment type="caution">
    <text evidence="1">The sequence shown here is derived from an EMBL/GenBank/DDBJ whole genome shotgun (WGS) entry which is preliminary data.</text>
</comment>
<accession>A0AAV4TE15</accession>
<proteinExistence type="predicted"/>
<gene>
    <name evidence="1" type="ORF">CEXT_47931</name>
</gene>
<dbReference type="AlphaFoldDB" id="A0AAV4TE15"/>
<evidence type="ECO:0000313" key="1">
    <source>
        <dbReference type="EMBL" id="GIY42213.1"/>
    </source>
</evidence>
<dbReference type="Proteomes" id="UP001054945">
    <property type="component" value="Unassembled WGS sequence"/>
</dbReference>
<protein>
    <submittedName>
        <fullName evidence="1">Uncharacterized protein</fullName>
    </submittedName>
</protein>
<organism evidence="1 2">
    <name type="scientific">Caerostris extrusa</name>
    <name type="common">Bark spider</name>
    <name type="synonym">Caerostris bankana</name>
    <dbReference type="NCBI Taxonomy" id="172846"/>
    <lineage>
        <taxon>Eukaryota</taxon>
        <taxon>Metazoa</taxon>
        <taxon>Ecdysozoa</taxon>
        <taxon>Arthropoda</taxon>
        <taxon>Chelicerata</taxon>
        <taxon>Arachnida</taxon>
        <taxon>Araneae</taxon>
        <taxon>Araneomorphae</taxon>
        <taxon>Entelegynae</taxon>
        <taxon>Araneoidea</taxon>
        <taxon>Araneidae</taxon>
        <taxon>Caerostris</taxon>
    </lineage>
</organism>
<name>A0AAV4TE15_CAEEX</name>
<sequence>MGSPNEAAGEFIIPLLDIPRNGDKKPLNGIGQLWRLFRKGTPSSGEIPNQQLALAVVTDISLGTPAETTTRSRSASLSKRRHNCCPFSGVLSPFRVRNPHDRVDEIANQQLALAAVTDISWHPCRNHHEITLGIPFRKDVIIVGPIQWRLISISRNVEEGE</sequence>
<dbReference type="EMBL" id="BPLR01010819">
    <property type="protein sequence ID" value="GIY42213.1"/>
    <property type="molecule type" value="Genomic_DNA"/>
</dbReference>
<keyword evidence="2" id="KW-1185">Reference proteome</keyword>
<reference evidence="1 2" key="1">
    <citation type="submission" date="2021-06" db="EMBL/GenBank/DDBJ databases">
        <title>Caerostris extrusa draft genome.</title>
        <authorList>
            <person name="Kono N."/>
            <person name="Arakawa K."/>
        </authorList>
    </citation>
    <scope>NUCLEOTIDE SEQUENCE [LARGE SCALE GENOMIC DNA]</scope>
</reference>